<dbReference type="AlphaFoldDB" id="A0A0S6VT81"/>
<organism evidence="2">
    <name type="scientific">Candidatus Moduliflexus flocculans</name>
    <dbReference type="NCBI Taxonomy" id="1499966"/>
    <lineage>
        <taxon>Bacteria</taxon>
        <taxon>Candidatus Moduliflexota</taxon>
        <taxon>Candidatus Moduliflexia</taxon>
        <taxon>Candidatus Moduliflexales</taxon>
        <taxon>Candidatus Moduliflexaceae</taxon>
    </lineage>
</organism>
<keyword evidence="1" id="KW-0812">Transmembrane</keyword>
<feature type="transmembrane region" description="Helical" evidence="1">
    <location>
        <begin position="6"/>
        <end position="26"/>
    </location>
</feature>
<dbReference type="HOGENOM" id="CLU_2300187_0_0_0"/>
<protein>
    <submittedName>
        <fullName evidence="2">Uncharacterized protein</fullName>
    </submittedName>
</protein>
<dbReference type="STRING" id="1499966.U14_01873"/>
<keyword evidence="1" id="KW-0472">Membrane</keyword>
<dbReference type="EMBL" id="DF820456">
    <property type="protein sequence ID" value="GAK50640.1"/>
    <property type="molecule type" value="Genomic_DNA"/>
</dbReference>
<reference evidence="2" key="1">
    <citation type="journal article" date="2015" name="PeerJ">
        <title>First genomic representation of candidate bacterial phylum KSB3 points to enhanced environmental sensing as a trigger of wastewater bulking.</title>
        <authorList>
            <person name="Sekiguchi Y."/>
            <person name="Ohashi A."/>
            <person name="Parks D.H."/>
            <person name="Yamauchi T."/>
            <person name="Tyson G.W."/>
            <person name="Hugenholtz P."/>
        </authorList>
    </citation>
    <scope>NUCLEOTIDE SEQUENCE [LARGE SCALE GENOMIC DNA]</scope>
</reference>
<evidence type="ECO:0000313" key="2">
    <source>
        <dbReference type="EMBL" id="GAK50640.1"/>
    </source>
</evidence>
<keyword evidence="3" id="KW-1185">Reference proteome</keyword>
<evidence type="ECO:0000313" key="3">
    <source>
        <dbReference type="Proteomes" id="UP000030700"/>
    </source>
</evidence>
<dbReference type="Proteomes" id="UP000030700">
    <property type="component" value="Unassembled WGS sequence"/>
</dbReference>
<gene>
    <name evidence="2" type="ORF">U14_01873</name>
</gene>
<sequence length="100" mass="11715">MSPEITLEGSVFVLVGGFLLALFLFFPRKSSFSTDHEWEETDEIVEMTKRTHLTLSNSEWYLLERRAERDRMCRDEYLAWLISRHLDGSPVSPTEEDSDD</sequence>
<name>A0A0S6VT81_9BACT</name>
<proteinExistence type="predicted"/>
<evidence type="ECO:0000256" key="1">
    <source>
        <dbReference type="SAM" id="Phobius"/>
    </source>
</evidence>
<accession>A0A0S6VT81</accession>
<keyword evidence="1" id="KW-1133">Transmembrane helix</keyword>